<comment type="caution">
    <text evidence="3">The sequence shown here is derived from an EMBL/GenBank/DDBJ whole genome shotgun (WGS) entry which is preliminary data.</text>
</comment>
<reference evidence="3 4" key="1">
    <citation type="submission" date="2019-04" db="EMBL/GenBank/DDBJ databases">
        <authorList>
            <person name="Li J."/>
        </authorList>
    </citation>
    <scope>NUCLEOTIDE SEQUENCE [LARGE SCALE GENOMIC DNA]</scope>
    <source>
        <strain evidence="3 4">KCTC 42687</strain>
    </source>
</reference>
<organism evidence="3 4">
    <name type="scientific">Paracoccus gahaiensis</name>
    <dbReference type="NCBI Taxonomy" id="1706839"/>
    <lineage>
        <taxon>Bacteria</taxon>
        <taxon>Pseudomonadati</taxon>
        <taxon>Pseudomonadota</taxon>
        <taxon>Alphaproteobacteria</taxon>
        <taxon>Rhodobacterales</taxon>
        <taxon>Paracoccaceae</taxon>
        <taxon>Paracoccus</taxon>
    </lineage>
</organism>
<dbReference type="AlphaFoldDB" id="A0A4U0R0U3"/>
<dbReference type="Pfam" id="PF13592">
    <property type="entry name" value="HTH_33"/>
    <property type="match status" value="1"/>
</dbReference>
<keyword evidence="4" id="KW-1185">Reference proteome</keyword>
<evidence type="ECO:0000259" key="2">
    <source>
        <dbReference type="Pfam" id="PF13592"/>
    </source>
</evidence>
<dbReference type="EMBL" id="SUNI01000068">
    <property type="protein sequence ID" value="TJZ88333.1"/>
    <property type="molecule type" value="Genomic_DNA"/>
</dbReference>
<gene>
    <name evidence="3" type="ORF">FA743_20100</name>
</gene>
<dbReference type="OrthoDB" id="2375382at2"/>
<dbReference type="Pfam" id="PF13551">
    <property type="entry name" value="HTH_29"/>
    <property type="match status" value="1"/>
</dbReference>
<accession>A0A4U0R0U3</accession>
<dbReference type="InterPro" id="IPR025959">
    <property type="entry name" value="Winged_HTH_dom"/>
</dbReference>
<dbReference type="SUPFAM" id="SSF46689">
    <property type="entry name" value="Homeodomain-like"/>
    <property type="match status" value="1"/>
</dbReference>
<feature type="domain" description="Winged helix-turn helix" evidence="2">
    <location>
        <begin position="111"/>
        <end position="168"/>
    </location>
</feature>
<evidence type="ECO:0000256" key="1">
    <source>
        <dbReference type="SAM" id="MobiDB-lite"/>
    </source>
</evidence>
<name>A0A4U0R0U3_9RHOB</name>
<protein>
    <recommendedName>
        <fullName evidence="2">Winged helix-turn helix domain-containing protein</fullName>
    </recommendedName>
</protein>
<dbReference type="Proteomes" id="UP000309747">
    <property type="component" value="Unassembled WGS sequence"/>
</dbReference>
<evidence type="ECO:0000313" key="3">
    <source>
        <dbReference type="EMBL" id="TJZ88333.1"/>
    </source>
</evidence>
<evidence type="ECO:0000313" key="4">
    <source>
        <dbReference type="Proteomes" id="UP000309747"/>
    </source>
</evidence>
<proteinExistence type="predicted"/>
<sequence length="172" mass="19304">MEVLMAIEITRTDMSTSELRAAAARTKDAKAVRRILAIALVLEGADRKTAAEACGMDRQTLRDWVHRYNAEGIAGLSNRYSAGPSPLLNSEQRAELARMVREGPDLEADGVVRWRCVDLKRKIEDRFGVAMHERTVGKQLAALGFRRLSVRPQHPRSDPLAQEAFKKTLPRR</sequence>
<feature type="region of interest" description="Disordered" evidence="1">
    <location>
        <begin position="152"/>
        <end position="172"/>
    </location>
</feature>
<dbReference type="InterPro" id="IPR009057">
    <property type="entry name" value="Homeodomain-like_sf"/>
</dbReference>